<evidence type="ECO:0000313" key="11">
    <source>
        <dbReference type="Proteomes" id="UP000636709"/>
    </source>
</evidence>
<dbReference type="AlphaFoldDB" id="A0A835BL60"/>
<dbReference type="Proteomes" id="UP000636709">
    <property type="component" value="Unassembled WGS sequence"/>
</dbReference>
<comment type="caution">
    <text evidence="10">The sequence shown here is derived from an EMBL/GenBank/DDBJ whole genome shotgun (WGS) entry which is preliminary data.</text>
</comment>
<dbReference type="GO" id="GO:0008270">
    <property type="term" value="F:zinc ion binding"/>
    <property type="evidence" value="ECO:0007669"/>
    <property type="project" value="UniProtKB-KW"/>
</dbReference>
<sequence length="525" mass="57344">MNNSRRPKIPFRRRRRRGGQQEMARGMQQAHLEAAGGRQFAGRRAVLRGRLVGQRAINFAASGGDGQVICSAQSISPPLPPISLAPCSAGSRLAASLSATPLASYRCVVHTQPPLCISNALPRLRSQTLRETNLSQKPSPRALAKAFLPQPRHLAKAFLTHRKQAISAQCKMLCLPSAASFRPADPAAQGALASQQQQQQQQQQSLPHPHTLAAQGRLPIPSAAAFRPADPMAQGAIASKHQKMFRMREFDHFVVIDFEATCEKDSRIYPQEIIEFPAVLVDAATGALLSSFRTYVKPRHHPQLTAFCSELTGIQQEQVDGGVDLATALGMHDSWLSSAGAAKNRLAVVTWGDWDCKTMLESECSFKCLNKPRYFDQWVNLRIPFEAVFGAGRRNLQEAVREAGLQWDGRLHCGLDDARNTAHLLVELMRRGASITITGSLPQPPPPAPEPELQLQPQMAPAPLNHNISWCTGGAATTGCCCYCGVPIRGDMVTTPGPMQGRFFFGCGNWTPTFGPICHFFLWAA</sequence>
<dbReference type="InterPro" id="IPR013520">
    <property type="entry name" value="Ribonucl_H"/>
</dbReference>
<dbReference type="EMBL" id="JACEFO010001795">
    <property type="protein sequence ID" value="KAF8701800.1"/>
    <property type="molecule type" value="Genomic_DNA"/>
</dbReference>
<organism evidence="10 11">
    <name type="scientific">Digitaria exilis</name>
    <dbReference type="NCBI Taxonomy" id="1010633"/>
    <lineage>
        <taxon>Eukaryota</taxon>
        <taxon>Viridiplantae</taxon>
        <taxon>Streptophyta</taxon>
        <taxon>Embryophyta</taxon>
        <taxon>Tracheophyta</taxon>
        <taxon>Spermatophyta</taxon>
        <taxon>Magnoliopsida</taxon>
        <taxon>Liliopsida</taxon>
        <taxon>Poales</taxon>
        <taxon>Poaceae</taxon>
        <taxon>PACMAD clade</taxon>
        <taxon>Panicoideae</taxon>
        <taxon>Panicodae</taxon>
        <taxon>Paniceae</taxon>
        <taxon>Anthephorinae</taxon>
        <taxon>Digitaria</taxon>
    </lineage>
</organism>
<evidence type="ECO:0000256" key="5">
    <source>
        <dbReference type="ARBA" id="ARBA00022833"/>
    </source>
</evidence>
<evidence type="ECO:0000256" key="3">
    <source>
        <dbReference type="ARBA" id="ARBA00022771"/>
    </source>
</evidence>
<accession>A0A835BL60</accession>
<keyword evidence="5" id="KW-0862">Zinc</keyword>
<evidence type="ECO:0000256" key="6">
    <source>
        <dbReference type="ARBA" id="ARBA00022839"/>
    </source>
</evidence>
<reference evidence="10" key="1">
    <citation type="submission" date="2020-07" db="EMBL/GenBank/DDBJ databases">
        <title>Genome sequence and genetic diversity analysis of an under-domesticated orphan crop, white fonio (Digitaria exilis).</title>
        <authorList>
            <person name="Bennetzen J.L."/>
            <person name="Chen S."/>
            <person name="Ma X."/>
            <person name="Wang X."/>
            <person name="Yssel A.E.J."/>
            <person name="Chaluvadi S.R."/>
            <person name="Johnson M."/>
            <person name="Gangashetty P."/>
            <person name="Hamidou F."/>
            <person name="Sanogo M.D."/>
            <person name="Zwaenepoel A."/>
            <person name="Wallace J."/>
            <person name="Van De Peer Y."/>
            <person name="Van Deynze A."/>
        </authorList>
    </citation>
    <scope>NUCLEOTIDE SEQUENCE</scope>
    <source>
        <tissue evidence="10">Leaves</tissue>
    </source>
</reference>
<proteinExistence type="predicted"/>
<feature type="compositionally biased region" description="Basic residues" evidence="8">
    <location>
        <begin position="1"/>
        <end position="18"/>
    </location>
</feature>
<keyword evidence="11" id="KW-1185">Reference proteome</keyword>
<dbReference type="Pfam" id="PF00929">
    <property type="entry name" value="RNase_T"/>
    <property type="match status" value="1"/>
</dbReference>
<feature type="region of interest" description="Disordered" evidence="8">
    <location>
        <begin position="185"/>
        <end position="208"/>
    </location>
</feature>
<keyword evidence="4" id="KW-0378">Hydrolase</keyword>
<dbReference type="InterPro" id="IPR012337">
    <property type="entry name" value="RNaseH-like_sf"/>
</dbReference>
<dbReference type="InterPro" id="IPR051274">
    <property type="entry name" value="3-5_Exoribonuclease"/>
</dbReference>
<dbReference type="Gene3D" id="3.30.420.10">
    <property type="entry name" value="Ribonuclease H-like superfamily/Ribonuclease H"/>
    <property type="match status" value="1"/>
</dbReference>
<feature type="region of interest" description="Disordered" evidence="8">
    <location>
        <begin position="1"/>
        <end position="27"/>
    </location>
</feature>
<evidence type="ECO:0000256" key="8">
    <source>
        <dbReference type="SAM" id="MobiDB-lite"/>
    </source>
</evidence>
<dbReference type="SMART" id="SM00479">
    <property type="entry name" value="EXOIII"/>
    <property type="match status" value="1"/>
</dbReference>
<dbReference type="PANTHER" id="PTHR23044">
    <property type="entry name" value="3'-5' EXONUCLEASE ERI1-RELATED"/>
    <property type="match status" value="1"/>
</dbReference>
<dbReference type="PROSITE" id="PS51999">
    <property type="entry name" value="ZF_GRF"/>
    <property type="match status" value="1"/>
</dbReference>
<dbReference type="PANTHER" id="PTHR23044:SF60">
    <property type="entry name" value="OS01G0618000 PROTEIN"/>
    <property type="match status" value="1"/>
</dbReference>
<evidence type="ECO:0000256" key="1">
    <source>
        <dbReference type="ARBA" id="ARBA00022722"/>
    </source>
</evidence>
<dbReference type="InterPro" id="IPR047201">
    <property type="entry name" value="ERI-1_3'hExo-like"/>
</dbReference>
<dbReference type="CDD" id="cd06133">
    <property type="entry name" value="ERI-1_3'hExo_like"/>
    <property type="match status" value="1"/>
</dbReference>
<feature type="compositionally biased region" description="Low complexity" evidence="8">
    <location>
        <begin position="195"/>
        <end position="204"/>
    </location>
</feature>
<evidence type="ECO:0000256" key="2">
    <source>
        <dbReference type="ARBA" id="ARBA00022723"/>
    </source>
</evidence>
<keyword evidence="2" id="KW-0479">Metal-binding</keyword>
<dbReference type="GO" id="GO:0003676">
    <property type="term" value="F:nucleic acid binding"/>
    <property type="evidence" value="ECO:0007669"/>
    <property type="project" value="InterPro"/>
</dbReference>
<keyword evidence="1" id="KW-0540">Nuclease</keyword>
<evidence type="ECO:0000259" key="9">
    <source>
        <dbReference type="PROSITE" id="PS51999"/>
    </source>
</evidence>
<evidence type="ECO:0000256" key="4">
    <source>
        <dbReference type="ARBA" id="ARBA00022801"/>
    </source>
</evidence>
<evidence type="ECO:0000256" key="7">
    <source>
        <dbReference type="PROSITE-ProRule" id="PRU01343"/>
    </source>
</evidence>
<keyword evidence="3 7" id="KW-0863">Zinc-finger</keyword>
<gene>
    <name evidence="10" type="ORF">HU200_033118</name>
</gene>
<name>A0A835BL60_9POAL</name>
<dbReference type="GO" id="GO:0000175">
    <property type="term" value="F:3'-5'-RNA exonuclease activity"/>
    <property type="evidence" value="ECO:0007669"/>
    <property type="project" value="InterPro"/>
</dbReference>
<dbReference type="InterPro" id="IPR010666">
    <property type="entry name" value="Znf_GRF"/>
</dbReference>
<protein>
    <recommendedName>
        <fullName evidence="9">GRF-type domain-containing protein</fullName>
    </recommendedName>
</protein>
<evidence type="ECO:0000313" key="10">
    <source>
        <dbReference type="EMBL" id="KAF8701800.1"/>
    </source>
</evidence>
<dbReference type="InterPro" id="IPR036397">
    <property type="entry name" value="RNaseH_sf"/>
</dbReference>
<keyword evidence="6" id="KW-0269">Exonuclease</keyword>
<dbReference type="SUPFAM" id="SSF53098">
    <property type="entry name" value="Ribonuclease H-like"/>
    <property type="match status" value="1"/>
</dbReference>
<dbReference type="OrthoDB" id="448399at2759"/>
<feature type="domain" description="GRF-type" evidence="9">
    <location>
        <begin position="482"/>
        <end position="525"/>
    </location>
</feature>